<dbReference type="InterPro" id="IPR003343">
    <property type="entry name" value="Big_2"/>
</dbReference>
<proteinExistence type="predicted"/>
<dbReference type="EMBL" id="JAACAK010000133">
    <property type="protein sequence ID" value="NIR76594.1"/>
    <property type="molecule type" value="Genomic_DNA"/>
</dbReference>
<dbReference type="Proteomes" id="UP000702544">
    <property type="component" value="Unassembled WGS sequence"/>
</dbReference>
<protein>
    <recommendedName>
        <fullName evidence="1">BIG2 domain-containing protein</fullName>
    </recommendedName>
</protein>
<dbReference type="InterPro" id="IPR008964">
    <property type="entry name" value="Invasin/intimin_cell_adhesion"/>
</dbReference>
<dbReference type="SMART" id="SM00635">
    <property type="entry name" value="BID_2"/>
    <property type="match status" value="1"/>
</dbReference>
<organism evidence="2 3">
    <name type="scientific">Candidatus Kutchimonas denitrificans</name>
    <dbReference type="NCBI Taxonomy" id="3056748"/>
    <lineage>
        <taxon>Bacteria</taxon>
        <taxon>Pseudomonadati</taxon>
        <taxon>Gemmatimonadota</taxon>
        <taxon>Gemmatimonadia</taxon>
        <taxon>Candidatus Palauibacterales</taxon>
        <taxon>Candidatus Palauibacteraceae</taxon>
        <taxon>Candidatus Kutchimonas</taxon>
    </lineage>
</organism>
<name>A0AAE4ZAV7_9BACT</name>
<dbReference type="AlphaFoldDB" id="A0AAE4ZAV7"/>
<evidence type="ECO:0000313" key="3">
    <source>
        <dbReference type="Proteomes" id="UP000702544"/>
    </source>
</evidence>
<reference evidence="2 3" key="1">
    <citation type="submission" date="2020-01" db="EMBL/GenBank/DDBJ databases">
        <title>Genomes assembled from Gulf of Kutch pelagic sediment metagenomes.</title>
        <authorList>
            <person name="Chandrashekar M."/>
            <person name="Mahajan M.S."/>
            <person name="Dave K.J."/>
            <person name="Vatsa P."/>
            <person name="Nathani N.M."/>
        </authorList>
    </citation>
    <scope>NUCLEOTIDE SEQUENCE [LARGE SCALE GENOMIC DNA]</scope>
    <source>
        <strain evidence="2">KS3-K002</strain>
    </source>
</reference>
<feature type="domain" description="BIG2" evidence="1">
    <location>
        <begin position="42"/>
        <end position="124"/>
    </location>
</feature>
<dbReference type="Pfam" id="PF02368">
    <property type="entry name" value="Big_2"/>
    <property type="match status" value="1"/>
</dbReference>
<accession>A0AAE4ZAV7</accession>
<comment type="caution">
    <text evidence="2">The sequence shown here is derived from an EMBL/GenBank/DDBJ whole genome shotgun (WGS) entry which is preliminary data.</text>
</comment>
<dbReference type="SUPFAM" id="SSF49373">
    <property type="entry name" value="Invasin/intimin cell-adhesion fragments"/>
    <property type="match status" value="1"/>
</dbReference>
<sequence>MPMIAEWTKDGSRRMARFVLGAVILALAVQACDHVFDLKAGQPARVIITPGTVELDALELDEQLTATVVDATGDTVTGLALTWSSSDETVATVTNTARVTAVGNGTATIRARTSSGASGAVRVTVEQMARGIAFPDPITDARVGQPLDPLTVHVVDRLNHPVESYTATVTLQLMGNPTGAELNGTTTATALAGVAVFDGLSLDRVGSGYVLTAISGALSGDSAPFSVGPAGLGD</sequence>
<evidence type="ECO:0000259" key="1">
    <source>
        <dbReference type="SMART" id="SM00635"/>
    </source>
</evidence>
<evidence type="ECO:0000313" key="2">
    <source>
        <dbReference type="EMBL" id="NIR76594.1"/>
    </source>
</evidence>
<dbReference type="Gene3D" id="2.60.40.1080">
    <property type="match status" value="1"/>
</dbReference>
<gene>
    <name evidence="2" type="ORF">GWO12_16050</name>
</gene>